<gene>
    <name evidence="1" type="ORF">UFOPK3295_00570</name>
</gene>
<proteinExistence type="predicted"/>
<dbReference type="AlphaFoldDB" id="A0A6J7CYQ5"/>
<organism evidence="1">
    <name type="scientific">freshwater metagenome</name>
    <dbReference type="NCBI Taxonomy" id="449393"/>
    <lineage>
        <taxon>unclassified sequences</taxon>
        <taxon>metagenomes</taxon>
        <taxon>ecological metagenomes</taxon>
    </lineage>
</organism>
<name>A0A6J7CYQ5_9ZZZZ</name>
<protein>
    <submittedName>
        <fullName evidence="1">Unannotated protein</fullName>
    </submittedName>
</protein>
<evidence type="ECO:0000313" key="1">
    <source>
        <dbReference type="EMBL" id="CAB4863737.1"/>
    </source>
</evidence>
<accession>A0A6J7CYQ5</accession>
<reference evidence="1" key="1">
    <citation type="submission" date="2020-05" db="EMBL/GenBank/DDBJ databases">
        <authorList>
            <person name="Chiriac C."/>
            <person name="Salcher M."/>
            <person name="Ghai R."/>
            <person name="Kavagutti S V."/>
        </authorList>
    </citation>
    <scope>NUCLEOTIDE SEQUENCE</scope>
</reference>
<sequence length="83" mass="9113">MTDTLPRLLVLILIGGKSNSKLNCRRLGSNSSWIWRKTFSKSPAFLGLSSGFGEVAEKTISTNLSGVFPFKVFILGIRSFTCL</sequence>
<dbReference type="EMBL" id="CAFBLG010000043">
    <property type="protein sequence ID" value="CAB4863737.1"/>
    <property type="molecule type" value="Genomic_DNA"/>
</dbReference>